<dbReference type="Pfam" id="PF01663">
    <property type="entry name" value="Phosphodiest"/>
    <property type="match status" value="1"/>
</dbReference>
<sequence>MSAGSTLLVCFDGLRRDRATAERMPNLSRFMAAGADLIKSRSVFPSETRVASTTTVTGCTPGEHGLVANQFINRAVAADGLFNTANHRNLARADELGVLLDRQSLGQRLAAAGKRFAVVTTATAGATYMMSYGAEKHGQPVFSVHPGVGTPTLMKTAEERLGPVPAAATPNTAQIDYATRVLTDIVYPEHRPDLAILWMSDPDITSHGFGIDAPETIAAQRGCDEAFGRILDWQSSGEGPENIVVMSDHGHVTGAARFDLAAALPEHAGQLSPGYFSGLYLAEPTRKAITAAVERLTHEPWCGLVFVNIPGDPQACVPGALPASALGGGHRRSAPVCFTLRAAESPNRARPRGVSSPVRFHPVAACMAGSPAANSPPFSPEKVRPSETASGRRRPAGCRTSRRRSLPSSASAPTAPAAGCCERCFPGMTTRPLSSPVAA</sequence>
<name>A0ABY7BYY4_9HYPH</name>
<dbReference type="Proteomes" id="UP001164020">
    <property type="component" value="Chromosome"/>
</dbReference>
<dbReference type="SUPFAM" id="SSF53649">
    <property type="entry name" value="Alkaline phosphatase-like"/>
    <property type="match status" value="1"/>
</dbReference>
<accession>A0ABY7BYY4</accession>
<feature type="compositionally biased region" description="Basic residues" evidence="1">
    <location>
        <begin position="391"/>
        <end position="405"/>
    </location>
</feature>
<feature type="region of interest" description="Disordered" evidence="1">
    <location>
        <begin position="370"/>
        <end position="419"/>
    </location>
</feature>
<evidence type="ECO:0000313" key="2">
    <source>
        <dbReference type="EMBL" id="WAP67738.1"/>
    </source>
</evidence>
<dbReference type="RefSeq" id="WP_268880203.1">
    <property type="nucleotide sequence ID" value="NZ_CP114029.1"/>
</dbReference>
<organism evidence="2 3">
    <name type="scientific">Jiella pelagia</name>
    <dbReference type="NCBI Taxonomy" id="2986949"/>
    <lineage>
        <taxon>Bacteria</taxon>
        <taxon>Pseudomonadati</taxon>
        <taxon>Pseudomonadota</taxon>
        <taxon>Alphaproteobacteria</taxon>
        <taxon>Hyphomicrobiales</taxon>
        <taxon>Aurantimonadaceae</taxon>
        <taxon>Jiella</taxon>
    </lineage>
</organism>
<dbReference type="PANTHER" id="PTHR10151">
    <property type="entry name" value="ECTONUCLEOTIDE PYROPHOSPHATASE/PHOSPHODIESTERASE"/>
    <property type="match status" value="1"/>
</dbReference>
<dbReference type="InterPro" id="IPR017850">
    <property type="entry name" value="Alkaline_phosphatase_core_sf"/>
</dbReference>
<reference evidence="2" key="1">
    <citation type="submission" date="2022-12" db="EMBL/GenBank/DDBJ databases">
        <title>Jiella pelagia sp. nov., isolated from phosphonate enriched culture of Northwest Pacific surface seawater.</title>
        <authorList>
            <person name="Shin D.Y."/>
            <person name="Hwang C.Y."/>
        </authorList>
    </citation>
    <scope>NUCLEOTIDE SEQUENCE</scope>
    <source>
        <strain evidence="2">HL-NP1</strain>
    </source>
</reference>
<dbReference type="Gene3D" id="3.40.720.10">
    <property type="entry name" value="Alkaline Phosphatase, subunit A"/>
    <property type="match status" value="1"/>
</dbReference>
<feature type="compositionally biased region" description="Low complexity" evidence="1">
    <location>
        <begin position="406"/>
        <end position="418"/>
    </location>
</feature>
<dbReference type="PANTHER" id="PTHR10151:SF120">
    <property type="entry name" value="BIS(5'-ADENOSYL)-TRIPHOSPHATASE"/>
    <property type="match status" value="1"/>
</dbReference>
<dbReference type="EMBL" id="CP114029">
    <property type="protein sequence ID" value="WAP67738.1"/>
    <property type="molecule type" value="Genomic_DNA"/>
</dbReference>
<evidence type="ECO:0000313" key="3">
    <source>
        <dbReference type="Proteomes" id="UP001164020"/>
    </source>
</evidence>
<proteinExistence type="predicted"/>
<dbReference type="InterPro" id="IPR002591">
    <property type="entry name" value="Phosphodiest/P_Trfase"/>
</dbReference>
<evidence type="ECO:0000256" key="1">
    <source>
        <dbReference type="SAM" id="MobiDB-lite"/>
    </source>
</evidence>
<gene>
    <name evidence="2" type="ORF">OH818_20005</name>
</gene>
<keyword evidence="3" id="KW-1185">Reference proteome</keyword>
<protein>
    <submittedName>
        <fullName evidence="2">Alkaline phosphatase family protein</fullName>
    </submittedName>
</protein>